<proteinExistence type="predicted"/>
<dbReference type="STRING" id="400727.A0A2T7PJD2"/>
<evidence type="ECO:0000256" key="6">
    <source>
        <dbReference type="SAM" id="MobiDB-lite"/>
    </source>
</evidence>
<feature type="compositionally biased region" description="Basic and acidic residues" evidence="6">
    <location>
        <begin position="224"/>
        <end position="238"/>
    </location>
</feature>
<evidence type="ECO:0000313" key="7">
    <source>
        <dbReference type="EMBL" id="PVD33510.1"/>
    </source>
</evidence>
<dbReference type="GO" id="GO:0005829">
    <property type="term" value="C:cytosol"/>
    <property type="evidence" value="ECO:0007669"/>
    <property type="project" value="TreeGrafter"/>
</dbReference>
<dbReference type="OrthoDB" id="371245at2759"/>
<dbReference type="InterPro" id="IPR028884">
    <property type="entry name" value="Trm82"/>
</dbReference>
<keyword evidence="8" id="KW-1185">Reference proteome</keyword>
<organism evidence="7 8">
    <name type="scientific">Pomacea canaliculata</name>
    <name type="common">Golden apple snail</name>
    <dbReference type="NCBI Taxonomy" id="400727"/>
    <lineage>
        <taxon>Eukaryota</taxon>
        <taxon>Metazoa</taxon>
        <taxon>Spiralia</taxon>
        <taxon>Lophotrochozoa</taxon>
        <taxon>Mollusca</taxon>
        <taxon>Gastropoda</taxon>
        <taxon>Caenogastropoda</taxon>
        <taxon>Architaenioglossa</taxon>
        <taxon>Ampullarioidea</taxon>
        <taxon>Ampullariidae</taxon>
        <taxon>Pomacea</taxon>
    </lineage>
</organism>
<dbReference type="InterPro" id="IPR015943">
    <property type="entry name" value="WD40/YVTN_repeat-like_dom_sf"/>
</dbReference>
<evidence type="ECO:0000256" key="5">
    <source>
        <dbReference type="ARBA" id="ARBA00023242"/>
    </source>
</evidence>
<dbReference type="GO" id="GO:0006400">
    <property type="term" value="P:tRNA modification"/>
    <property type="evidence" value="ECO:0007669"/>
    <property type="project" value="TreeGrafter"/>
</dbReference>
<keyword evidence="2" id="KW-0853">WD repeat</keyword>
<dbReference type="InterPro" id="IPR036322">
    <property type="entry name" value="WD40_repeat_dom_sf"/>
</dbReference>
<dbReference type="Gene3D" id="2.130.10.10">
    <property type="entry name" value="YVTN repeat-like/Quinoprotein amine dehydrogenase"/>
    <property type="match status" value="1"/>
</dbReference>
<name>A0A2T7PJD2_POMCA</name>
<feature type="compositionally biased region" description="Basic and acidic residues" evidence="6">
    <location>
        <begin position="380"/>
        <end position="391"/>
    </location>
</feature>
<dbReference type="Proteomes" id="UP000245119">
    <property type="component" value="Linkage Group LG3"/>
</dbReference>
<dbReference type="PANTHER" id="PTHR16288:SF0">
    <property type="entry name" value="TRNA (GUANINE-N(7)-)-METHYLTRANSFERASE NON-CATALYTIC SUBUNIT WDR4"/>
    <property type="match status" value="1"/>
</dbReference>
<dbReference type="EMBL" id="PZQS01000003">
    <property type="protein sequence ID" value="PVD33510.1"/>
    <property type="molecule type" value="Genomic_DNA"/>
</dbReference>
<evidence type="ECO:0000313" key="8">
    <source>
        <dbReference type="Proteomes" id="UP000245119"/>
    </source>
</evidence>
<dbReference type="GO" id="GO:0005634">
    <property type="term" value="C:nucleus"/>
    <property type="evidence" value="ECO:0007669"/>
    <property type="project" value="UniProtKB-SubCell"/>
</dbReference>
<keyword evidence="3" id="KW-0819">tRNA processing</keyword>
<sequence>MSVISVDQPAERIAPDSFTSITIPQESDRTHEIEQEVNDEASSCSTLAGGNKALAAAFSRHGRYFAVCDDRKYLHLYADDTGHWTLVSSKMLARRATSVLFTRDESAVLVADKSGDVYSFLTERSAQPSGEVEGQPLLGHLSMILDMCLAAKDSLIVTCDRDEKIRVSRYPNAYNIPRLLSWTSGDCSVRVWDLQGKQLCETQCVPYHPLVEATREAGGQEAGDISREDGSQKVATPERQRPAIQRLAYCSHCRCLAVSFYSCPQVMMYQLTAAGGHAALTHAQTIPLTADAWDITFEGDVLWVLSPVEGATLTAYHVDTREAGDGIQLTEINDSGSSAFQVTKAVNSKWDFFKDALHVASPVPTLWKIASQANVVEYQQRKEKRLQEHSSKRAANSPRERRLPGKKARNTS</sequence>
<feature type="region of interest" description="Disordered" evidence="6">
    <location>
        <begin position="216"/>
        <end position="238"/>
    </location>
</feature>
<evidence type="ECO:0000256" key="4">
    <source>
        <dbReference type="ARBA" id="ARBA00022737"/>
    </source>
</evidence>
<protein>
    <submittedName>
        <fullName evidence="7">Uncharacterized protein</fullName>
    </submittedName>
</protein>
<reference evidence="7 8" key="1">
    <citation type="submission" date="2018-04" db="EMBL/GenBank/DDBJ databases">
        <title>The genome of golden apple snail Pomacea canaliculata provides insight into stress tolerance and invasive adaptation.</title>
        <authorList>
            <person name="Liu C."/>
            <person name="Liu B."/>
            <person name="Ren Y."/>
            <person name="Zhang Y."/>
            <person name="Wang H."/>
            <person name="Li S."/>
            <person name="Jiang F."/>
            <person name="Yin L."/>
            <person name="Zhang G."/>
            <person name="Qian W."/>
            <person name="Fan W."/>
        </authorList>
    </citation>
    <scope>NUCLEOTIDE SEQUENCE [LARGE SCALE GENOMIC DNA]</scope>
    <source>
        <strain evidence="7">SZHN2017</strain>
        <tissue evidence="7">Muscle</tissue>
    </source>
</reference>
<feature type="region of interest" description="Disordered" evidence="6">
    <location>
        <begin position="380"/>
        <end position="412"/>
    </location>
</feature>
<comment type="caution">
    <text evidence="7">The sequence shown here is derived from an EMBL/GenBank/DDBJ whole genome shotgun (WGS) entry which is preliminary data.</text>
</comment>
<dbReference type="PANTHER" id="PTHR16288">
    <property type="entry name" value="WD40 REPEAT PROTEIN 4"/>
    <property type="match status" value="1"/>
</dbReference>
<comment type="subcellular location">
    <subcellularLocation>
        <location evidence="1">Nucleus</location>
    </subcellularLocation>
</comment>
<evidence type="ECO:0000256" key="3">
    <source>
        <dbReference type="ARBA" id="ARBA00022694"/>
    </source>
</evidence>
<evidence type="ECO:0000256" key="2">
    <source>
        <dbReference type="ARBA" id="ARBA00022574"/>
    </source>
</evidence>
<dbReference type="GO" id="GO:0043527">
    <property type="term" value="C:tRNA methyltransferase complex"/>
    <property type="evidence" value="ECO:0007669"/>
    <property type="project" value="TreeGrafter"/>
</dbReference>
<dbReference type="AlphaFoldDB" id="A0A2T7PJD2"/>
<gene>
    <name evidence="7" type="ORF">C0Q70_04766</name>
</gene>
<evidence type="ECO:0000256" key="1">
    <source>
        <dbReference type="ARBA" id="ARBA00004123"/>
    </source>
</evidence>
<keyword evidence="5" id="KW-0539">Nucleus</keyword>
<dbReference type="GO" id="GO:0036265">
    <property type="term" value="P:RNA (guanine-N7)-methylation"/>
    <property type="evidence" value="ECO:0007669"/>
    <property type="project" value="InterPro"/>
</dbReference>
<dbReference type="SUPFAM" id="SSF50978">
    <property type="entry name" value="WD40 repeat-like"/>
    <property type="match status" value="1"/>
</dbReference>
<accession>A0A2T7PJD2</accession>
<keyword evidence="4" id="KW-0677">Repeat</keyword>